<name>A0A0C2ITH8_9PEZI</name>
<comment type="caution">
    <text evidence="2">The sequence shown here is derived from an EMBL/GenBank/DDBJ whole genome shotgun (WGS) entry which is preliminary data.</text>
</comment>
<accession>A0A0C2ITH8</accession>
<dbReference type="GO" id="GO:0031124">
    <property type="term" value="P:mRNA 3'-end processing"/>
    <property type="evidence" value="ECO:0007669"/>
    <property type="project" value="TreeGrafter"/>
</dbReference>
<feature type="compositionally biased region" description="Polar residues" evidence="1">
    <location>
        <begin position="1145"/>
        <end position="1158"/>
    </location>
</feature>
<sequence>MSEPPPAHTPSFRGRGRGRGRSQAVRAHVARLAQARKAANGRRGRQKLYDHPKPQAASERLKELKAAFSAVANAMRPALEDLADRSLDQLKSRPDAYRAFDQFQEVKDFLDRRIHDVQTMHRNKLLLDTRLNDYIFAESRTITEEAFIRDVEDAKDRFYDAQLQRLEILDKLHDNELPIDIIDDSWNFHEISDERFRDVKAHVEYRTTPYGAKVEVPCAKTVTGRRLAGTPTTSGPGAGAGDDNSLKPSPKRKAEDEADILPPPKRLGAAPRHIGGLLSAVVAPTDEDEDDDAEADTRAGSKMPSPSPALAEEDDEMLDEDENGTPLDDDDESNTHLRPSERLPPLPNGASEPDAFGVRLITKRRTANFDVYNRILVPSLFDFEPHEIGFRDSTNDKSRGATKIKRGRFLDTPNSNTMHFDRSLWQYDATTYDDGELDEELIKKHNLHQKYGLVLRTSVNDEEPPKARVSGMNPVVFYTPRGRTLNSSRSIRIARLEDGAEIASKRPAVAAAVDQFAEKEGVTPADIHPADDVLETFRQEKLKLWLGPRRVTRDETEELEERIEEMAEGDYAMDEDEDRKEIVVPPRTPDRTGQLAAEDMAAGTTVASVEDEEQSAANALAAKAMFGTLLDAAAAVDTDAAEDTARPHSSDDVVSHVSQASQASPLAARRATSRPFDPVRDVFMDTPATAPADDSASDRRQGSTDYILPPSSARSSQAFVDASNLLYMATVALDQEFASPYHQQQQPPPPASSSSMRYPPARGSAPYDYPPTDSGPNNGYRRMSMDPPQTYHSHHQPPRPPPQHATPPQQPQNLLDPRLFGEAPQPQQQLPPPISNRDANNGYSSGPYYQPPPPPPAGYMHSSHHHGGSSYPLPGPPTDPYGPPPPPSAAYGQPPSRGNTQYYMSPPPPQHQQLPLQQPSSQSQSLPMMRPYDTRYGPPRGESEGALPPPSASSYGSQGLPPLMAQQPPAPSHANSPSPQMYAGQLSSTSYSRGGSREYQPHHQHEYGSSMENGPSNGDYPPGPESNGSNGNNKYRKLEPAPMIVSKSNEWSAGGDRDRDGNRDGNRDSVTSSNGHTSDGRPLARGSEEPTNAFATSSIGKEFRTVPYDYEKIKDYAAIEPPPSQGPKSIRGWAHNSLKRGGSGTTTTVSKAMSSTVSAMPPIKAEAAPTPVEWDADEKQQQQQ</sequence>
<feature type="compositionally biased region" description="Basic and acidic residues" evidence="1">
    <location>
        <begin position="47"/>
        <end position="56"/>
    </location>
</feature>
<dbReference type="EMBL" id="AWTV01000009">
    <property type="protein sequence ID" value="KIH88332.1"/>
    <property type="molecule type" value="Genomic_DNA"/>
</dbReference>
<dbReference type="OrthoDB" id="4188028at2759"/>
<dbReference type="AlphaFoldDB" id="A0A0C2ITH8"/>
<dbReference type="GeneID" id="63679595"/>
<keyword evidence="3" id="KW-1185">Reference proteome</keyword>
<feature type="compositionally biased region" description="Basic and acidic residues" evidence="1">
    <location>
        <begin position="1055"/>
        <end position="1067"/>
    </location>
</feature>
<feature type="region of interest" description="Disordered" evidence="1">
    <location>
        <begin position="225"/>
        <end position="354"/>
    </location>
</feature>
<feature type="compositionally biased region" description="Polar residues" evidence="1">
    <location>
        <begin position="1089"/>
        <end position="1099"/>
    </location>
</feature>
<evidence type="ECO:0000256" key="1">
    <source>
        <dbReference type="SAM" id="MobiDB-lite"/>
    </source>
</evidence>
<dbReference type="GO" id="GO:0000993">
    <property type="term" value="F:RNA polymerase II complex binding"/>
    <property type="evidence" value="ECO:0007669"/>
    <property type="project" value="TreeGrafter"/>
</dbReference>
<dbReference type="PANTHER" id="PTHR12460">
    <property type="entry name" value="CYCLIN-DEPENDENT KINASE INHIBITOR-RELATED PROTEIN"/>
    <property type="match status" value="1"/>
</dbReference>
<evidence type="ECO:0000313" key="3">
    <source>
        <dbReference type="Proteomes" id="UP000031575"/>
    </source>
</evidence>
<proteinExistence type="predicted"/>
<organism evidence="2 3">
    <name type="scientific">Sporothrix brasiliensis 5110</name>
    <dbReference type="NCBI Taxonomy" id="1398154"/>
    <lineage>
        <taxon>Eukaryota</taxon>
        <taxon>Fungi</taxon>
        <taxon>Dikarya</taxon>
        <taxon>Ascomycota</taxon>
        <taxon>Pezizomycotina</taxon>
        <taxon>Sordariomycetes</taxon>
        <taxon>Sordariomycetidae</taxon>
        <taxon>Ophiostomatales</taxon>
        <taxon>Ophiostomataceae</taxon>
        <taxon>Sporothrix</taxon>
    </lineage>
</organism>
<protein>
    <submittedName>
        <fullName evidence="2">Uncharacterized protein</fullName>
    </submittedName>
</protein>
<feature type="compositionally biased region" description="Acidic residues" evidence="1">
    <location>
        <begin position="285"/>
        <end position="294"/>
    </location>
</feature>
<feature type="compositionally biased region" description="Low complexity" evidence="1">
    <location>
        <begin position="960"/>
        <end position="980"/>
    </location>
</feature>
<feature type="compositionally biased region" description="Acidic residues" evidence="1">
    <location>
        <begin position="311"/>
        <end position="332"/>
    </location>
</feature>
<gene>
    <name evidence="2" type="ORF">SPBR_06418</name>
</gene>
<evidence type="ECO:0000313" key="2">
    <source>
        <dbReference type="EMBL" id="KIH88332.1"/>
    </source>
</evidence>
<feature type="compositionally biased region" description="Basic and acidic residues" evidence="1">
    <location>
        <begin position="643"/>
        <end position="654"/>
    </location>
</feature>
<feature type="region of interest" description="Disordered" evidence="1">
    <location>
        <begin position="640"/>
        <end position="714"/>
    </location>
</feature>
<feature type="compositionally biased region" description="Low complexity" evidence="1">
    <location>
        <begin position="655"/>
        <end position="664"/>
    </location>
</feature>
<feature type="compositionally biased region" description="Low complexity" evidence="1">
    <location>
        <begin position="911"/>
        <end position="927"/>
    </location>
</feature>
<feature type="region of interest" description="Disordered" evidence="1">
    <location>
        <begin position="572"/>
        <end position="594"/>
    </location>
</feature>
<dbReference type="RefSeq" id="XP_040616342.1">
    <property type="nucleotide sequence ID" value="XM_040764674.1"/>
</dbReference>
<feature type="region of interest" description="Disordered" evidence="1">
    <location>
        <begin position="1"/>
        <end position="56"/>
    </location>
</feature>
<feature type="compositionally biased region" description="Low complexity" evidence="1">
    <location>
        <begin position="685"/>
        <end position="694"/>
    </location>
</feature>
<feature type="compositionally biased region" description="Pro residues" evidence="1">
    <location>
        <begin position="873"/>
        <end position="888"/>
    </location>
</feature>
<feature type="compositionally biased region" description="Basic and acidic residues" evidence="1">
    <location>
        <begin position="995"/>
        <end position="1006"/>
    </location>
</feature>
<reference evidence="2 3" key="1">
    <citation type="journal article" date="2014" name="BMC Genomics">
        <title>Comparative genomics of the major fungal agents of human and animal Sporotrichosis: Sporothrix schenckii and Sporothrix brasiliensis.</title>
        <authorList>
            <person name="Teixeira M.M."/>
            <person name="de Almeida L.G."/>
            <person name="Kubitschek-Barreira P."/>
            <person name="Alves F.L."/>
            <person name="Kioshima E.S."/>
            <person name="Abadio A.K."/>
            <person name="Fernandes L."/>
            <person name="Derengowski L.S."/>
            <person name="Ferreira K.S."/>
            <person name="Souza R.C."/>
            <person name="Ruiz J.C."/>
            <person name="de Andrade N.C."/>
            <person name="Paes H.C."/>
            <person name="Nicola A.M."/>
            <person name="Albuquerque P."/>
            <person name="Gerber A.L."/>
            <person name="Martins V.P."/>
            <person name="Peconick L.D."/>
            <person name="Neto A.V."/>
            <person name="Chaucanez C.B."/>
            <person name="Silva P.A."/>
            <person name="Cunha O.L."/>
            <person name="de Oliveira F.F."/>
            <person name="dos Santos T.C."/>
            <person name="Barros A.L."/>
            <person name="Soares M.A."/>
            <person name="de Oliveira L.M."/>
            <person name="Marini M.M."/>
            <person name="Villalobos-Duno H."/>
            <person name="Cunha M.M."/>
            <person name="de Hoog S."/>
            <person name="da Silveira J.F."/>
            <person name="Henrissat B."/>
            <person name="Nino-Vega G.A."/>
            <person name="Cisalpino P.S."/>
            <person name="Mora-Montes H.M."/>
            <person name="Almeida S.R."/>
            <person name="Stajich J.E."/>
            <person name="Lopes-Bezerra L.M."/>
            <person name="Vasconcelos A.T."/>
            <person name="Felipe M.S."/>
        </authorList>
    </citation>
    <scope>NUCLEOTIDE SEQUENCE [LARGE SCALE GENOMIC DNA]</scope>
    <source>
        <strain evidence="2 3">5110</strain>
    </source>
</reference>
<feature type="region of interest" description="Disordered" evidence="1">
    <location>
        <begin position="740"/>
        <end position="1105"/>
    </location>
</feature>
<dbReference type="Proteomes" id="UP000031575">
    <property type="component" value="Unassembled WGS sequence"/>
</dbReference>
<feature type="compositionally biased region" description="Pro residues" evidence="1">
    <location>
        <begin position="798"/>
        <end position="810"/>
    </location>
</feature>
<dbReference type="HOGENOM" id="CLU_002444_0_0_1"/>
<dbReference type="VEuPathDB" id="FungiDB:SPBR_06418"/>
<dbReference type="PANTHER" id="PTHR12460:SF0">
    <property type="entry name" value="CID DOMAIN-CONTAINING PROTEIN-RELATED"/>
    <property type="match status" value="1"/>
</dbReference>
<feature type="region of interest" description="Disordered" evidence="1">
    <location>
        <begin position="1118"/>
        <end position="1184"/>
    </location>
</feature>